<dbReference type="Gene3D" id="3.10.310.40">
    <property type="match status" value="1"/>
</dbReference>
<keyword evidence="3 11" id="KW-0436">Ligase</keyword>
<evidence type="ECO:0000256" key="7">
    <source>
        <dbReference type="ARBA" id="ARBA00022840"/>
    </source>
</evidence>
<dbReference type="SUPFAM" id="SSF101353">
    <property type="entry name" value="Putative anticodon-binding domain of alanyl-tRNA synthetase (AlaRS)"/>
    <property type="match status" value="1"/>
</dbReference>
<feature type="binding site" evidence="11">
    <location>
        <position position="621"/>
    </location>
    <ligand>
        <name>Zn(2+)</name>
        <dbReference type="ChEBI" id="CHEBI:29105"/>
    </ligand>
</feature>
<dbReference type="InterPro" id="IPR002318">
    <property type="entry name" value="Ala-tRNA-lgiase_IIc"/>
</dbReference>
<dbReference type="InterPro" id="IPR009000">
    <property type="entry name" value="Transl_B-barrel_sf"/>
</dbReference>
<keyword evidence="10 11" id="KW-0030">Aminoacyl-tRNA synthetase</keyword>
<dbReference type="InterPro" id="IPR050058">
    <property type="entry name" value="Ala-tRNA_ligase"/>
</dbReference>
<organism evidence="14 15">
    <name type="scientific">Eiseniibacteriota bacterium</name>
    <dbReference type="NCBI Taxonomy" id="2212470"/>
    <lineage>
        <taxon>Bacteria</taxon>
        <taxon>Candidatus Eiseniibacteriota</taxon>
    </lineage>
</organism>
<dbReference type="Pfam" id="PF01411">
    <property type="entry name" value="tRNA-synt_2c"/>
    <property type="match status" value="1"/>
</dbReference>
<accession>A0A956SFX3</accession>
<comment type="domain">
    <text evidence="11">Consists of three domains; the N-terminal catalytic domain, the editing domain and the C-terminal C-Ala domain. The editing domain removes incorrectly charged amino acids, while the C-Ala domain, along with tRNA(Ala), serves as a bridge to cooperatively bring together the editing and aminoacylation centers thus stimulating deacylation of misacylated tRNAs.</text>
</comment>
<evidence type="ECO:0000256" key="6">
    <source>
        <dbReference type="ARBA" id="ARBA00022833"/>
    </source>
</evidence>
<dbReference type="SUPFAM" id="SSF50447">
    <property type="entry name" value="Translation proteins"/>
    <property type="match status" value="1"/>
</dbReference>
<dbReference type="GO" id="GO:0000049">
    <property type="term" value="F:tRNA binding"/>
    <property type="evidence" value="ECO:0007669"/>
    <property type="project" value="UniProtKB-KW"/>
</dbReference>
<protein>
    <recommendedName>
        <fullName evidence="11">Alanine--tRNA ligase</fullName>
        <ecNumber evidence="11">6.1.1.7</ecNumber>
    </recommendedName>
    <alternativeName>
        <fullName evidence="11">Alanyl-tRNA synthetase</fullName>
        <shortName evidence="11">AlaRS</shortName>
    </alternativeName>
</protein>
<dbReference type="GO" id="GO:0008270">
    <property type="term" value="F:zinc ion binding"/>
    <property type="evidence" value="ECO:0007669"/>
    <property type="project" value="UniProtKB-UniRule"/>
</dbReference>
<gene>
    <name evidence="11 14" type="primary">alaS</name>
    <name evidence="14" type="ORF">KDA27_19335</name>
</gene>
<dbReference type="Gene3D" id="2.40.30.130">
    <property type="match status" value="1"/>
</dbReference>
<dbReference type="GO" id="GO:0005524">
    <property type="term" value="F:ATP binding"/>
    <property type="evidence" value="ECO:0007669"/>
    <property type="project" value="UniProtKB-UniRule"/>
</dbReference>
<dbReference type="PANTHER" id="PTHR11777:SF9">
    <property type="entry name" value="ALANINE--TRNA LIGASE, CYTOPLASMIC"/>
    <property type="match status" value="1"/>
</dbReference>
<feature type="binding site" evidence="11">
    <location>
        <position position="740"/>
    </location>
    <ligand>
        <name>Zn(2+)</name>
        <dbReference type="ChEBI" id="CHEBI:29105"/>
    </ligand>
</feature>
<dbReference type="InterPro" id="IPR018165">
    <property type="entry name" value="Ala-tRNA-synth_IIc_core"/>
</dbReference>
<dbReference type="Pfam" id="PF07973">
    <property type="entry name" value="tRNA_SAD"/>
    <property type="match status" value="1"/>
</dbReference>
<keyword evidence="8 11" id="KW-0694">RNA-binding</keyword>
<keyword evidence="7 11" id="KW-0067">ATP-binding</keyword>
<dbReference type="InterPro" id="IPR018163">
    <property type="entry name" value="Thr/Ala-tRNA-synth_IIc_edit"/>
</dbReference>
<keyword evidence="5 11" id="KW-0547">Nucleotide-binding</keyword>
<comment type="similarity">
    <text evidence="1 11">Belongs to the class-II aminoacyl-tRNA synthetase family.</text>
</comment>
<dbReference type="GO" id="GO:0005737">
    <property type="term" value="C:cytoplasm"/>
    <property type="evidence" value="ECO:0007669"/>
    <property type="project" value="UniProtKB-SubCell"/>
</dbReference>
<evidence type="ECO:0000313" key="15">
    <source>
        <dbReference type="Proteomes" id="UP000739538"/>
    </source>
</evidence>
<dbReference type="SUPFAM" id="SSF55681">
    <property type="entry name" value="Class II aaRS and biotin synthetases"/>
    <property type="match status" value="1"/>
</dbReference>
<dbReference type="InterPro" id="IPR023033">
    <property type="entry name" value="Ala_tRNA_ligase_euk/bac"/>
</dbReference>
<dbReference type="PROSITE" id="PS50860">
    <property type="entry name" value="AA_TRNA_LIGASE_II_ALA"/>
    <property type="match status" value="1"/>
</dbReference>
<dbReference type="GO" id="GO:0002161">
    <property type="term" value="F:aminoacyl-tRNA deacylase activity"/>
    <property type="evidence" value="ECO:0007669"/>
    <property type="project" value="TreeGrafter"/>
</dbReference>
<dbReference type="FunFam" id="3.30.930.10:FF:000011">
    <property type="entry name" value="Alanine--tRNA ligase, cytoplasmic"/>
    <property type="match status" value="1"/>
</dbReference>
<dbReference type="Proteomes" id="UP000739538">
    <property type="component" value="Unassembled WGS sequence"/>
</dbReference>
<feature type="binding site" evidence="11">
    <location>
        <position position="617"/>
    </location>
    <ligand>
        <name>Zn(2+)</name>
        <dbReference type="ChEBI" id="CHEBI:29105"/>
    </ligand>
</feature>
<dbReference type="InterPro" id="IPR018164">
    <property type="entry name" value="Ala-tRNA-synth_IIc_N"/>
</dbReference>
<dbReference type="NCBIfam" id="TIGR00344">
    <property type="entry name" value="alaS"/>
    <property type="match status" value="1"/>
</dbReference>
<dbReference type="SUPFAM" id="SSF55186">
    <property type="entry name" value="ThrRS/AlaRS common domain"/>
    <property type="match status" value="1"/>
</dbReference>
<dbReference type="FunFam" id="3.10.310.40:FF:000001">
    <property type="entry name" value="Alanine--tRNA ligase"/>
    <property type="match status" value="1"/>
</dbReference>
<feature type="region of interest" description="Disordered" evidence="12">
    <location>
        <begin position="547"/>
        <end position="567"/>
    </location>
</feature>
<dbReference type="GO" id="GO:0006419">
    <property type="term" value="P:alanyl-tRNA aminoacylation"/>
    <property type="evidence" value="ECO:0007669"/>
    <property type="project" value="UniProtKB-UniRule"/>
</dbReference>
<evidence type="ECO:0000256" key="4">
    <source>
        <dbReference type="ARBA" id="ARBA00022723"/>
    </source>
</evidence>
<comment type="catalytic activity">
    <reaction evidence="11">
        <text>tRNA(Ala) + L-alanine + ATP = L-alanyl-tRNA(Ala) + AMP + diphosphate</text>
        <dbReference type="Rhea" id="RHEA:12540"/>
        <dbReference type="Rhea" id="RHEA-COMP:9657"/>
        <dbReference type="Rhea" id="RHEA-COMP:9923"/>
        <dbReference type="ChEBI" id="CHEBI:30616"/>
        <dbReference type="ChEBI" id="CHEBI:33019"/>
        <dbReference type="ChEBI" id="CHEBI:57972"/>
        <dbReference type="ChEBI" id="CHEBI:78442"/>
        <dbReference type="ChEBI" id="CHEBI:78497"/>
        <dbReference type="ChEBI" id="CHEBI:456215"/>
        <dbReference type="EC" id="6.1.1.7"/>
    </reaction>
</comment>
<evidence type="ECO:0000256" key="9">
    <source>
        <dbReference type="ARBA" id="ARBA00022917"/>
    </source>
</evidence>
<keyword evidence="9 11" id="KW-0648">Protein biosynthesis</keyword>
<dbReference type="FunFam" id="3.30.980.10:FF:000004">
    <property type="entry name" value="Alanine--tRNA ligase, cytoplasmic"/>
    <property type="match status" value="1"/>
</dbReference>
<comment type="subcellular location">
    <subcellularLocation>
        <location evidence="11">Cytoplasm</location>
    </subcellularLocation>
</comment>
<sequence>MTLRTSTEIRQQFLDFFRSKQHEIVPSSSVVPHDDPTLLFTNAGMNQFKDVFLGTGSRAYTRAADTQKCIRAGGKHNDLDDVGKDTYHHTFFEMLGNWSFGDYFKEEAISWAWELLTEVWGLEKDRLYATFFEGDPSEDLAPDEEARRLWAEKAGLDPSHIVPGNKKDNFWEMGDTGPCGPCSEIHIDLTPDKSGGHLVNQGDPRVIEIWNLVFIQYNRGSDGKLNLLPAKHVDTGMGFERVTAVLQGKTSNYDSDVFAPLFDAIQKRSGAAPYGGRLPKSGERGGDPETLIDTSYRVIGDHVRTLTFALTDGAVISNEGRGYVLRRILRRAVRYGRQYMGMTDPFLADLVDALVDQMEPAFPELRAARQGRNVEHVKDVLREEEESFGRTLDRGIKLFQEAANVAVTHASMKVSGEDAFRLHDTYGFPIDLTELMAEERGLTVDIGEYERLMEEARERARSGGTERTGFDLNIVDPMPSTNDAPKYDAKPTEAKLLGFVQDGRFHASGSVPRETSVGLVLGRTPFYGEQGGQVGDRGWIRLAETGVDGADHGGGSGAGDGSSGGRKAGFRVHDTQRFGDTVIHIGELEPGSLDFQVDAIVVASVDESGRAQIMRNHTTTHLLNWALRDVLGDEIHQRGSLLDTEKTRFDFSHGKPISTDELVAIETGVQKGIAAGLPVYAKEVPQAEAREVHSLRAVFGEKYPDVVRVVSVGVPVEDLLASPADEKWMAYSVEFCGGTHLATTADARSFALLSEEGVAKGVRRVVGVTGDLAVNAHEAGKKLEADLAAARGITGDAQKASLQEIQTALQETAVPVYVKQRILAEMTTLHKELRKAEKAQAAESGDAVMDVAATLLGSAPSVSGVSIVVGQVPEAPVDALRGAVDWIRDKSGGAAVLLLSASGDKVTLLAAMSKGALDKGVKAGDLIKEIAPLVGGRGGGRPDMAQGGGSDVSGIPGAIERAKTWLSERLG</sequence>
<reference evidence="14" key="1">
    <citation type="submission" date="2020-04" db="EMBL/GenBank/DDBJ databases">
        <authorList>
            <person name="Zhang T."/>
        </authorList>
    </citation>
    <scope>NUCLEOTIDE SEQUENCE</scope>
    <source>
        <strain evidence="14">HKST-UBA02</strain>
    </source>
</reference>
<dbReference type="PANTHER" id="PTHR11777">
    <property type="entry name" value="ALANYL-TRNA SYNTHETASE"/>
    <property type="match status" value="1"/>
</dbReference>
<evidence type="ECO:0000259" key="13">
    <source>
        <dbReference type="PROSITE" id="PS50860"/>
    </source>
</evidence>
<name>A0A956SFX3_UNCEI</name>
<dbReference type="Pfam" id="PF02272">
    <property type="entry name" value="DHHA1"/>
    <property type="match status" value="1"/>
</dbReference>
<evidence type="ECO:0000256" key="2">
    <source>
        <dbReference type="ARBA" id="ARBA00022555"/>
    </source>
</evidence>
<keyword evidence="6 11" id="KW-0862">Zinc</keyword>
<dbReference type="PRINTS" id="PR00980">
    <property type="entry name" value="TRNASYNTHALA"/>
</dbReference>
<evidence type="ECO:0000256" key="1">
    <source>
        <dbReference type="ARBA" id="ARBA00008226"/>
    </source>
</evidence>
<keyword evidence="11" id="KW-0963">Cytoplasm</keyword>
<proteinExistence type="inferred from homology"/>
<evidence type="ECO:0000256" key="8">
    <source>
        <dbReference type="ARBA" id="ARBA00022884"/>
    </source>
</evidence>
<dbReference type="InterPro" id="IPR045864">
    <property type="entry name" value="aa-tRNA-synth_II/BPL/LPL"/>
</dbReference>
<comment type="cofactor">
    <cofactor evidence="11">
        <name>Zn(2+)</name>
        <dbReference type="ChEBI" id="CHEBI:29105"/>
    </cofactor>
    <text evidence="11">Binds 1 zinc ion per subunit.</text>
</comment>
<dbReference type="CDD" id="cd00673">
    <property type="entry name" value="AlaRS_core"/>
    <property type="match status" value="1"/>
</dbReference>
<dbReference type="InterPro" id="IPR003156">
    <property type="entry name" value="DHHA1_dom"/>
</dbReference>
<dbReference type="HAMAP" id="MF_00036_B">
    <property type="entry name" value="Ala_tRNA_synth_B"/>
    <property type="match status" value="1"/>
</dbReference>
<dbReference type="Gene3D" id="3.30.930.10">
    <property type="entry name" value="Bira Bifunctional Protein, Domain 2"/>
    <property type="match status" value="1"/>
</dbReference>
<keyword evidence="2 11" id="KW-0820">tRNA-binding</keyword>
<reference evidence="14" key="2">
    <citation type="journal article" date="2021" name="Microbiome">
        <title>Successional dynamics and alternative stable states in a saline activated sludge microbial community over 9 years.</title>
        <authorList>
            <person name="Wang Y."/>
            <person name="Ye J."/>
            <person name="Ju F."/>
            <person name="Liu L."/>
            <person name="Boyd J.A."/>
            <person name="Deng Y."/>
            <person name="Parks D.H."/>
            <person name="Jiang X."/>
            <person name="Yin X."/>
            <person name="Woodcroft B.J."/>
            <person name="Tyson G.W."/>
            <person name="Hugenholtz P."/>
            <person name="Polz M.F."/>
            <person name="Zhang T."/>
        </authorList>
    </citation>
    <scope>NUCLEOTIDE SEQUENCE</scope>
    <source>
        <strain evidence="14">HKST-UBA02</strain>
    </source>
</reference>
<feature type="compositionally biased region" description="Gly residues" evidence="12">
    <location>
        <begin position="552"/>
        <end position="567"/>
    </location>
</feature>
<feature type="binding site" evidence="11">
    <location>
        <position position="736"/>
    </location>
    <ligand>
        <name>Zn(2+)</name>
        <dbReference type="ChEBI" id="CHEBI:29105"/>
    </ligand>
</feature>
<comment type="function">
    <text evidence="11">Catalyzes the attachment of alanine to tRNA(Ala) in a two-step reaction: alanine is first activated by ATP to form Ala-AMP and then transferred to the acceptor end of tRNA(Ala). Also edits incorrectly charged Ser-tRNA(Ala) and Gly-tRNA(Ala) via its editing domain.</text>
</comment>
<evidence type="ECO:0000256" key="5">
    <source>
        <dbReference type="ARBA" id="ARBA00022741"/>
    </source>
</evidence>
<dbReference type="AlphaFoldDB" id="A0A956SFX3"/>
<feature type="region of interest" description="Disordered" evidence="12">
    <location>
        <begin position="459"/>
        <end position="486"/>
    </location>
</feature>
<dbReference type="InterPro" id="IPR018162">
    <property type="entry name" value="Ala-tRNA-ligase_IIc_anticod-bd"/>
</dbReference>
<dbReference type="InterPro" id="IPR012947">
    <property type="entry name" value="tRNA_SAD"/>
</dbReference>
<evidence type="ECO:0000256" key="10">
    <source>
        <dbReference type="ARBA" id="ARBA00023146"/>
    </source>
</evidence>
<evidence type="ECO:0000313" key="14">
    <source>
        <dbReference type="EMBL" id="MCA9757954.1"/>
    </source>
</evidence>
<evidence type="ECO:0000256" key="3">
    <source>
        <dbReference type="ARBA" id="ARBA00022598"/>
    </source>
</evidence>
<dbReference type="EMBL" id="JAGQHS010000131">
    <property type="protein sequence ID" value="MCA9757954.1"/>
    <property type="molecule type" value="Genomic_DNA"/>
</dbReference>
<dbReference type="EC" id="6.1.1.7" evidence="11"/>
<evidence type="ECO:0000256" key="12">
    <source>
        <dbReference type="SAM" id="MobiDB-lite"/>
    </source>
</evidence>
<feature type="domain" description="Alanyl-transfer RNA synthetases family profile" evidence="13">
    <location>
        <begin position="4"/>
        <end position="779"/>
    </location>
</feature>
<dbReference type="GO" id="GO:0004813">
    <property type="term" value="F:alanine-tRNA ligase activity"/>
    <property type="evidence" value="ECO:0007669"/>
    <property type="project" value="UniProtKB-UniRule"/>
</dbReference>
<evidence type="ECO:0000256" key="11">
    <source>
        <dbReference type="HAMAP-Rule" id="MF_00036"/>
    </source>
</evidence>
<dbReference type="SMART" id="SM00863">
    <property type="entry name" value="tRNA_SAD"/>
    <property type="match status" value="1"/>
</dbReference>
<keyword evidence="4 11" id="KW-0479">Metal-binding</keyword>
<comment type="caution">
    <text evidence="14">The sequence shown here is derived from an EMBL/GenBank/DDBJ whole genome shotgun (WGS) entry which is preliminary data.</text>
</comment>
<dbReference type="Gene3D" id="3.30.980.10">
    <property type="entry name" value="Threonyl-trna Synthetase, Chain A, domain 2"/>
    <property type="match status" value="1"/>
</dbReference>